<dbReference type="EMBL" id="KN831793">
    <property type="protein sequence ID" value="KIM38104.1"/>
    <property type="molecule type" value="Genomic_DNA"/>
</dbReference>
<reference evidence="1 2" key="1">
    <citation type="submission" date="2014-04" db="EMBL/GenBank/DDBJ databases">
        <authorList>
            <consortium name="DOE Joint Genome Institute"/>
            <person name="Kuo A."/>
            <person name="Gay G."/>
            <person name="Dore J."/>
            <person name="Kohler A."/>
            <person name="Nagy L.G."/>
            <person name="Floudas D."/>
            <person name="Copeland A."/>
            <person name="Barry K.W."/>
            <person name="Cichocki N."/>
            <person name="Veneault-Fourrey C."/>
            <person name="LaButti K."/>
            <person name="Lindquist E.A."/>
            <person name="Lipzen A."/>
            <person name="Lundell T."/>
            <person name="Morin E."/>
            <person name="Murat C."/>
            <person name="Sun H."/>
            <person name="Tunlid A."/>
            <person name="Henrissat B."/>
            <person name="Grigoriev I.V."/>
            <person name="Hibbett D.S."/>
            <person name="Martin F."/>
            <person name="Nordberg H.P."/>
            <person name="Cantor M.N."/>
            <person name="Hua S.X."/>
        </authorList>
    </citation>
    <scope>NUCLEOTIDE SEQUENCE [LARGE SCALE GENOMIC DNA]</scope>
    <source>
        <strain evidence="2">h7</strain>
    </source>
</reference>
<evidence type="ECO:0000313" key="1">
    <source>
        <dbReference type="EMBL" id="KIM38104.1"/>
    </source>
</evidence>
<gene>
    <name evidence="1" type="ORF">M413DRAFT_250897</name>
</gene>
<proteinExistence type="predicted"/>
<reference evidence="2" key="2">
    <citation type="submission" date="2015-01" db="EMBL/GenBank/DDBJ databases">
        <title>Evolutionary Origins and Diversification of the Mycorrhizal Mutualists.</title>
        <authorList>
            <consortium name="DOE Joint Genome Institute"/>
            <consortium name="Mycorrhizal Genomics Consortium"/>
            <person name="Kohler A."/>
            <person name="Kuo A."/>
            <person name="Nagy L.G."/>
            <person name="Floudas D."/>
            <person name="Copeland A."/>
            <person name="Barry K.W."/>
            <person name="Cichocki N."/>
            <person name="Veneault-Fourrey C."/>
            <person name="LaButti K."/>
            <person name="Lindquist E.A."/>
            <person name="Lipzen A."/>
            <person name="Lundell T."/>
            <person name="Morin E."/>
            <person name="Murat C."/>
            <person name="Riley R."/>
            <person name="Ohm R."/>
            <person name="Sun H."/>
            <person name="Tunlid A."/>
            <person name="Henrissat B."/>
            <person name="Grigoriev I.V."/>
            <person name="Hibbett D.S."/>
            <person name="Martin F."/>
        </authorList>
    </citation>
    <scope>NUCLEOTIDE SEQUENCE [LARGE SCALE GENOMIC DNA]</scope>
    <source>
        <strain evidence="2">h7</strain>
    </source>
</reference>
<evidence type="ECO:0000313" key="2">
    <source>
        <dbReference type="Proteomes" id="UP000053424"/>
    </source>
</evidence>
<dbReference type="Proteomes" id="UP000053424">
    <property type="component" value="Unassembled WGS sequence"/>
</dbReference>
<dbReference type="AlphaFoldDB" id="A0A0C3C1M9"/>
<accession>A0A0C3C1M9</accession>
<protein>
    <submittedName>
        <fullName evidence="1">Uncharacterized protein</fullName>
    </submittedName>
</protein>
<name>A0A0C3C1M9_HEBCY</name>
<organism evidence="1 2">
    <name type="scientific">Hebeloma cylindrosporum</name>
    <dbReference type="NCBI Taxonomy" id="76867"/>
    <lineage>
        <taxon>Eukaryota</taxon>
        <taxon>Fungi</taxon>
        <taxon>Dikarya</taxon>
        <taxon>Basidiomycota</taxon>
        <taxon>Agaricomycotina</taxon>
        <taxon>Agaricomycetes</taxon>
        <taxon>Agaricomycetidae</taxon>
        <taxon>Agaricales</taxon>
        <taxon>Agaricineae</taxon>
        <taxon>Hymenogastraceae</taxon>
        <taxon>Hebeloma</taxon>
    </lineage>
</organism>
<keyword evidence="2" id="KW-1185">Reference proteome</keyword>
<sequence>MSPFSPKSFTSHAGYRLRRCSDSTYLRPATAMPFKFLFNILRTPKPSTTSIIKRRHQSSVQSNPGHCTKVIHCIIIERLPTYTFVPTYRLPSPRSQ</sequence>
<dbReference type="HOGENOM" id="CLU_2359972_0_0_1"/>